<evidence type="ECO:0000256" key="17">
    <source>
        <dbReference type="SAM" id="MobiDB-lite"/>
    </source>
</evidence>
<evidence type="ECO:0000259" key="19">
    <source>
        <dbReference type="SMART" id="SM00965"/>
    </source>
</evidence>
<dbReference type="GO" id="GO:0009279">
    <property type="term" value="C:cell outer membrane"/>
    <property type="evidence" value="ECO:0007669"/>
    <property type="project" value="UniProtKB-SubCell"/>
</dbReference>
<keyword evidence="12 20" id="KW-0675">Receptor</keyword>
<dbReference type="Proteomes" id="UP000071644">
    <property type="component" value="Unassembled WGS sequence"/>
</dbReference>
<evidence type="ECO:0000313" key="20">
    <source>
        <dbReference type="EMBL" id="KTT15244.1"/>
    </source>
</evidence>
<protein>
    <submittedName>
        <fullName evidence="20">TonB-dependent receptor</fullName>
    </submittedName>
</protein>
<sequence>MPALSTLNPLTQALRLHRAFQTTLLGSSLSMALCLPLSAQVMAQEVDVDIAAMPLSASLQAFGRQADQQVLFSPDDVQGLKGRAVKGHLTAQQALATLLAGTGLAYDIQGNSVTIHRRGNDTSSLQLDATTVQSNLDGSSEASRSYTVNSSSASTKLPMSLRETPQSVSVMTRQRLQDQQLTTLSDVLKQAPGLSVQNIDSERVNIYSRGYSIDSYQFDGIPTTLIVQTSASPQSLIDTSIYDRVEIVRGATGLMTGAGDPSGSINLVRKRPTSTFQGSITAGAGSWDTYRTEVDVSGPLTDDARLRGRTVVAYKQGNSYIDHYQQEKQTYYGILEADLTDSTLLSVGVDYQKNNPRGVSFASFPLFYSNGEQTDFSRSINAGSRWSYRKQNTLTTFANLEQSLVNDWKLKVAVNNMYSSRDYSLASLSGDFPDKQTGEGAYLYGGDGSGSQRQLGIDALVQGPFQLLGREHELVIGLSGSEFHDYSDPADDDLEGRPANIYTWDNDTERPLSVGKLMNDDTTVRQNAAYMVARFKPTDDLSLILGARVGDYSYKKKTVANPSYPGLNSRASTRESGFVTPYAGVVYDLTDIHSLYASYTKIYKPQSIRDQAGKTLESREGDNYEIGLKSEFLEGRVNTAVALYEIKQDNLGVATGETVEGTVRESAYRAVSGAKTRGIDMEIYGEVMPDWNVSASYSHSLTKDSDHERIMTEAPANLVKLWTTYRLPGELNQLTVGGGMNWQSGLSLTTSQGKATQQQYAVFDLMARYDITKELSATVNVNNVFDKKYFSALDPTFFTGYYGEPRNVMFTTRYSF</sequence>
<dbReference type="EMBL" id="LDSN01000066">
    <property type="protein sequence ID" value="KTT15244.1"/>
    <property type="molecule type" value="Genomic_DNA"/>
</dbReference>
<keyword evidence="13 14" id="KW-0998">Cell outer membrane</keyword>
<dbReference type="RefSeq" id="WP_081321339.1">
    <property type="nucleotide sequence ID" value="NZ_JADTVZ010000034.1"/>
</dbReference>
<dbReference type="InterPro" id="IPR010917">
    <property type="entry name" value="TonB_rcpt_CS"/>
</dbReference>
<name>A0AAJ0PDE8_9PSED</name>
<evidence type="ECO:0000313" key="21">
    <source>
        <dbReference type="Proteomes" id="UP000071644"/>
    </source>
</evidence>
<dbReference type="Pfam" id="PF07715">
    <property type="entry name" value="Plug"/>
    <property type="match status" value="1"/>
</dbReference>
<evidence type="ECO:0000256" key="12">
    <source>
        <dbReference type="ARBA" id="ARBA00023170"/>
    </source>
</evidence>
<dbReference type="PANTHER" id="PTHR32552:SF74">
    <property type="entry name" value="HYDROXAMATE SIDEROPHORE RECEPTOR FHUE"/>
    <property type="match status" value="1"/>
</dbReference>
<evidence type="ECO:0000256" key="13">
    <source>
        <dbReference type="ARBA" id="ARBA00023237"/>
    </source>
</evidence>
<evidence type="ECO:0000256" key="10">
    <source>
        <dbReference type="ARBA" id="ARBA00023077"/>
    </source>
</evidence>
<keyword evidence="10 16" id="KW-0798">TonB box</keyword>
<dbReference type="InterPro" id="IPR011662">
    <property type="entry name" value="Secretin/TonB_short_N"/>
</dbReference>
<keyword evidence="4 14" id="KW-1134">Transmembrane beta strand</keyword>
<dbReference type="InterPro" id="IPR000531">
    <property type="entry name" value="Beta-barrel_TonB"/>
</dbReference>
<dbReference type="Gene3D" id="2.40.170.20">
    <property type="entry name" value="TonB-dependent receptor, beta-barrel domain"/>
    <property type="match status" value="1"/>
</dbReference>
<comment type="caution">
    <text evidence="20">The sequence shown here is derived from an EMBL/GenBank/DDBJ whole genome shotgun (WGS) entry which is preliminary data.</text>
</comment>
<evidence type="ECO:0000256" key="15">
    <source>
        <dbReference type="PROSITE-ProRule" id="PRU10144"/>
    </source>
</evidence>
<keyword evidence="6 14" id="KW-0812">Transmembrane</keyword>
<keyword evidence="8" id="KW-0408">Iron</keyword>
<dbReference type="GO" id="GO:0015891">
    <property type="term" value="P:siderophore transport"/>
    <property type="evidence" value="ECO:0007669"/>
    <property type="project" value="InterPro"/>
</dbReference>
<evidence type="ECO:0000256" key="14">
    <source>
        <dbReference type="PROSITE-ProRule" id="PRU01360"/>
    </source>
</evidence>
<keyword evidence="5" id="KW-0410">Iron transport</keyword>
<comment type="similarity">
    <text evidence="2 14 16">Belongs to the TonB-dependent receptor family.</text>
</comment>
<feature type="region of interest" description="Disordered" evidence="17">
    <location>
        <begin position="136"/>
        <end position="156"/>
    </location>
</feature>
<feature type="domain" description="Secretin/TonB short N-terminal" evidence="19">
    <location>
        <begin position="68"/>
        <end position="118"/>
    </location>
</feature>
<evidence type="ECO:0000256" key="16">
    <source>
        <dbReference type="RuleBase" id="RU003357"/>
    </source>
</evidence>
<evidence type="ECO:0000256" key="18">
    <source>
        <dbReference type="SAM" id="SignalP"/>
    </source>
</evidence>
<dbReference type="InterPro" id="IPR036942">
    <property type="entry name" value="Beta-barrel_TonB_sf"/>
</dbReference>
<dbReference type="PANTHER" id="PTHR32552">
    <property type="entry name" value="FERRICHROME IRON RECEPTOR-RELATED"/>
    <property type="match status" value="1"/>
</dbReference>
<comment type="subcellular location">
    <subcellularLocation>
        <location evidence="1 14">Cell outer membrane</location>
        <topology evidence="1 14">Multi-pass membrane protein</topology>
    </subcellularLocation>
</comment>
<organism evidence="20 21">
    <name type="scientific">Pseudomonas parafulva</name>
    <dbReference type="NCBI Taxonomy" id="157782"/>
    <lineage>
        <taxon>Bacteria</taxon>
        <taxon>Pseudomonadati</taxon>
        <taxon>Pseudomonadota</taxon>
        <taxon>Gammaproteobacteria</taxon>
        <taxon>Pseudomonadales</taxon>
        <taxon>Pseudomonadaceae</taxon>
        <taxon>Pseudomonas</taxon>
    </lineage>
</organism>
<dbReference type="SMART" id="SM00965">
    <property type="entry name" value="STN"/>
    <property type="match status" value="1"/>
</dbReference>
<dbReference type="SUPFAM" id="SSF56935">
    <property type="entry name" value="Porins"/>
    <property type="match status" value="1"/>
</dbReference>
<dbReference type="Gene3D" id="3.55.50.30">
    <property type="match status" value="1"/>
</dbReference>
<dbReference type="PROSITE" id="PS52016">
    <property type="entry name" value="TONB_DEPENDENT_REC_3"/>
    <property type="match status" value="1"/>
</dbReference>
<keyword evidence="3 14" id="KW-0813">Transport</keyword>
<dbReference type="Pfam" id="PF00593">
    <property type="entry name" value="TonB_dep_Rec_b-barrel"/>
    <property type="match status" value="1"/>
</dbReference>
<dbReference type="Pfam" id="PF07660">
    <property type="entry name" value="STN"/>
    <property type="match status" value="1"/>
</dbReference>
<proteinExistence type="inferred from homology"/>
<evidence type="ECO:0000256" key="5">
    <source>
        <dbReference type="ARBA" id="ARBA00022496"/>
    </source>
</evidence>
<evidence type="ECO:0000256" key="2">
    <source>
        <dbReference type="ARBA" id="ARBA00009810"/>
    </source>
</evidence>
<dbReference type="InterPro" id="IPR039426">
    <property type="entry name" value="TonB-dep_rcpt-like"/>
</dbReference>
<evidence type="ECO:0000256" key="7">
    <source>
        <dbReference type="ARBA" id="ARBA00022729"/>
    </source>
</evidence>
<evidence type="ECO:0000256" key="3">
    <source>
        <dbReference type="ARBA" id="ARBA00022448"/>
    </source>
</evidence>
<dbReference type="PROSITE" id="PS01156">
    <property type="entry name" value="TONB_DEPENDENT_REC_2"/>
    <property type="match status" value="1"/>
</dbReference>
<reference evidence="20 21" key="1">
    <citation type="journal article" date="2016" name="Front. Microbiol.">
        <title>Genomic Resource of Rice Seed Associated Bacteria.</title>
        <authorList>
            <person name="Midha S."/>
            <person name="Bansal K."/>
            <person name="Sharma S."/>
            <person name="Kumar N."/>
            <person name="Patil P.P."/>
            <person name="Chaudhry V."/>
            <person name="Patil P.B."/>
        </authorList>
    </citation>
    <scope>NUCLEOTIDE SEQUENCE [LARGE SCALE GENOMIC DNA]</scope>
    <source>
        <strain evidence="20 21">NS96</strain>
    </source>
</reference>
<feature type="signal peptide" evidence="18">
    <location>
        <begin position="1"/>
        <end position="43"/>
    </location>
</feature>
<keyword evidence="9" id="KW-0406">Ion transport</keyword>
<keyword evidence="11 14" id="KW-0472">Membrane</keyword>
<evidence type="ECO:0000256" key="6">
    <source>
        <dbReference type="ARBA" id="ARBA00022692"/>
    </source>
</evidence>
<dbReference type="AlphaFoldDB" id="A0AAJ0PDE8"/>
<dbReference type="CDD" id="cd01347">
    <property type="entry name" value="ligand_gated_channel"/>
    <property type="match status" value="1"/>
</dbReference>
<dbReference type="FunFam" id="2.170.130.10:FF:000010">
    <property type="entry name" value="Ferripyoverdine receptor"/>
    <property type="match status" value="1"/>
</dbReference>
<evidence type="ECO:0000256" key="11">
    <source>
        <dbReference type="ARBA" id="ARBA00023136"/>
    </source>
</evidence>
<evidence type="ECO:0000256" key="4">
    <source>
        <dbReference type="ARBA" id="ARBA00022452"/>
    </source>
</evidence>
<keyword evidence="7 18" id="KW-0732">Signal</keyword>
<evidence type="ECO:0000256" key="9">
    <source>
        <dbReference type="ARBA" id="ARBA00023065"/>
    </source>
</evidence>
<feature type="chain" id="PRO_5042467680" evidence="18">
    <location>
        <begin position="44"/>
        <end position="816"/>
    </location>
</feature>
<evidence type="ECO:0000256" key="8">
    <source>
        <dbReference type="ARBA" id="ARBA00023004"/>
    </source>
</evidence>
<dbReference type="Gene3D" id="2.170.130.10">
    <property type="entry name" value="TonB-dependent receptor, plug domain"/>
    <property type="match status" value="1"/>
</dbReference>
<dbReference type="GO" id="GO:0038023">
    <property type="term" value="F:signaling receptor activity"/>
    <property type="evidence" value="ECO:0007669"/>
    <property type="project" value="InterPro"/>
</dbReference>
<evidence type="ECO:0000256" key="1">
    <source>
        <dbReference type="ARBA" id="ARBA00004571"/>
    </source>
</evidence>
<dbReference type="NCBIfam" id="TIGR01783">
    <property type="entry name" value="TonB-siderophor"/>
    <property type="match status" value="1"/>
</dbReference>
<dbReference type="InterPro" id="IPR012910">
    <property type="entry name" value="Plug_dom"/>
</dbReference>
<gene>
    <name evidence="20" type="ORF">NS96R_19475</name>
</gene>
<feature type="short sequence motif" description="TonB C-terminal box" evidence="15">
    <location>
        <begin position="799"/>
        <end position="816"/>
    </location>
</feature>
<dbReference type="GO" id="GO:0015344">
    <property type="term" value="F:siderophore uptake transmembrane transporter activity"/>
    <property type="evidence" value="ECO:0007669"/>
    <property type="project" value="TreeGrafter"/>
</dbReference>
<dbReference type="InterPro" id="IPR010105">
    <property type="entry name" value="TonB_sidphr_rcpt"/>
</dbReference>
<accession>A0AAJ0PDE8</accession>
<dbReference type="InterPro" id="IPR037066">
    <property type="entry name" value="Plug_dom_sf"/>
</dbReference>